<feature type="region of interest" description="Disordered" evidence="1">
    <location>
        <begin position="101"/>
        <end position="122"/>
    </location>
</feature>
<dbReference type="EMBL" id="FXAT01000010">
    <property type="protein sequence ID" value="SMG57655.1"/>
    <property type="molecule type" value="Genomic_DNA"/>
</dbReference>
<evidence type="ECO:0000256" key="2">
    <source>
        <dbReference type="SAM" id="SignalP"/>
    </source>
</evidence>
<feature type="region of interest" description="Disordered" evidence="1">
    <location>
        <begin position="24"/>
        <end position="47"/>
    </location>
</feature>
<gene>
    <name evidence="3" type="ORF">SAMN06265784_11024</name>
</gene>
<feature type="signal peptide" evidence="2">
    <location>
        <begin position="1"/>
        <end position="27"/>
    </location>
</feature>
<name>A0A1X7LV03_9BURK</name>
<feature type="chain" id="PRO_5013141014" evidence="2">
    <location>
        <begin position="28"/>
        <end position="122"/>
    </location>
</feature>
<keyword evidence="2" id="KW-0732">Signal</keyword>
<accession>A0A1X7LV03</accession>
<protein>
    <submittedName>
        <fullName evidence="3">Uncharacterized protein</fullName>
    </submittedName>
</protein>
<evidence type="ECO:0000313" key="4">
    <source>
        <dbReference type="Proteomes" id="UP000193228"/>
    </source>
</evidence>
<keyword evidence="4" id="KW-1185">Reference proteome</keyword>
<organism evidence="3 4">
    <name type="scientific">Paraburkholderia susongensis</name>
    <dbReference type="NCBI Taxonomy" id="1515439"/>
    <lineage>
        <taxon>Bacteria</taxon>
        <taxon>Pseudomonadati</taxon>
        <taxon>Pseudomonadota</taxon>
        <taxon>Betaproteobacteria</taxon>
        <taxon>Burkholderiales</taxon>
        <taxon>Burkholderiaceae</taxon>
        <taxon>Paraburkholderia</taxon>
    </lineage>
</organism>
<feature type="compositionally biased region" description="Gly residues" evidence="1">
    <location>
        <begin position="32"/>
        <end position="47"/>
    </location>
</feature>
<dbReference type="AlphaFoldDB" id="A0A1X7LV03"/>
<proteinExistence type="predicted"/>
<dbReference type="STRING" id="1515439.SAMN06265784_11024"/>
<evidence type="ECO:0000313" key="3">
    <source>
        <dbReference type="EMBL" id="SMG57655.1"/>
    </source>
</evidence>
<reference evidence="4" key="1">
    <citation type="submission" date="2017-04" db="EMBL/GenBank/DDBJ databases">
        <authorList>
            <person name="Varghese N."/>
            <person name="Submissions S."/>
        </authorList>
    </citation>
    <scope>NUCLEOTIDE SEQUENCE [LARGE SCALE GENOMIC DNA]</scope>
    <source>
        <strain evidence="4">LMG 29540</strain>
    </source>
</reference>
<evidence type="ECO:0000256" key="1">
    <source>
        <dbReference type="SAM" id="MobiDB-lite"/>
    </source>
</evidence>
<sequence>MSGMGGIARSVLIAAGLTMGAAGLAGAQQSGNPGGGTGGAGGVQSGGVNGVGSAGMGAAAGAGLGVGGGASPGGAPPAGTAYGAGAAGTGPVLNNMRANGTALYMSPNPRAPNVSGRAAPTP</sequence>
<dbReference type="Proteomes" id="UP000193228">
    <property type="component" value="Unassembled WGS sequence"/>
</dbReference>